<dbReference type="SMART" id="SM00028">
    <property type="entry name" value="TPR"/>
    <property type="match status" value="4"/>
</dbReference>
<comment type="caution">
    <text evidence="1">The sequence shown here is derived from an EMBL/GenBank/DDBJ whole genome shotgun (WGS) entry which is preliminary data.</text>
</comment>
<dbReference type="EMBL" id="BAAAQN010000047">
    <property type="protein sequence ID" value="GAA2049404.1"/>
    <property type="molecule type" value="Genomic_DNA"/>
</dbReference>
<accession>A0ABP5GR22</accession>
<dbReference type="Gene3D" id="3.40.50.300">
    <property type="entry name" value="P-loop containing nucleotide triphosphate hydrolases"/>
    <property type="match status" value="1"/>
</dbReference>
<dbReference type="Proteomes" id="UP001500751">
    <property type="component" value="Unassembled WGS sequence"/>
</dbReference>
<dbReference type="InterPro" id="IPR019734">
    <property type="entry name" value="TPR_rpt"/>
</dbReference>
<dbReference type="Pfam" id="PF13424">
    <property type="entry name" value="TPR_12"/>
    <property type="match status" value="2"/>
</dbReference>
<organism evidence="1 2">
    <name type="scientific">Catenulispora yoronensis</name>
    <dbReference type="NCBI Taxonomy" id="450799"/>
    <lineage>
        <taxon>Bacteria</taxon>
        <taxon>Bacillati</taxon>
        <taxon>Actinomycetota</taxon>
        <taxon>Actinomycetes</taxon>
        <taxon>Catenulisporales</taxon>
        <taxon>Catenulisporaceae</taxon>
        <taxon>Catenulispora</taxon>
    </lineage>
</organism>
<dbReference type="InterPro" id="IPR011990">
    <property type="entry name" value="TPR-like_helical_dom_sf"/>
</dbReference>
<keyword evidence="2" id="KW-1185">Reference proteome</keyword>
<dbReference type="NCBIfam" id="NF040586">
    <property type="entry name" value="FxSxx_TPR"/>
    <property type="match status" value="1"/>
</dbReference>
<dbReference type="PRINTS" id="PR00364">
    <property type="entry name" value="DISEASERSIST"/>
</dbReference>
<protein>
    <submittedName>
        <fullName evidence="1">FxSxx-COOH system tetratricopeptide repeat protein</fullName>
    </submittedName>
</protein>
<dbReference type="Gene3D" id="1.25.40.10">
    <property type="entry name" value="Tetratricopeptide repeat domain"/>
    <property type="match status" value="1"/>
</dbReference>
<dbReference type="InterPro" id="IPR027417">
    <property type="entry name" value="P-loop_NTPase"/>
</dbReference>
<dbReference type="SUPFAM" id="SSF48452">
    <property type="entry name" value="TPR-like"/>
    <property type="match status" value="2"/>
</dbReference>
<dbReference type="SUPFAM" id="SSF52540">
    <property type="entry name" value="P-loop containing nucleoside triphosphate hydrolases"/>
    <property type="match status" value="1"/>
</dbReference>
<gene>
    <name evidence="1" type="primary">fxsT_1</name>
    <name evidence="1" type="ORF">GCM10009839_64170</name>
</gene>
<sequence length="633" mass="66932">MQAPAPVPESLPSAGDVQVPFGLSNLPIAEVFIGRETELAELASAMGAGTQVVAQAVSGLGGIGKSSLAAAYARAHSAGYAGIWWLVADSRAGAEAGLADLARRLCPQAAGHPDPVALMQWAISWLAQHPGVLLIWDNVEDVEDVRELIAALPSAAHLVTSRRYVGWHRIRVSEPLRLGPLPADDAVDLLTRLASPALAGDSGQDLCSELGFLPLAVEQVGSYLAEAGMTAADYVAAWRAGKSMPGRAAEMSRPDRIMSGVWRATLDRLSDTPLAGRVLHVLAWLAPEGTPVRWLAEAFQDDGGVREALRRLNAFSMVSLSPGGTVGVHRVVQAVTRTRTPDAEDGHRLPDMIADAQRTAVQILVQQLPEGDYLEPEVAERWRIVMPHVDALAVSIAGRDAPAAVIGVMDRAYGFWLAHGNPAAAIAIAECSLAGEERHHGPDHLDTLASRSNLAGAYRSVGRVGEAVVLYEAVLAACERVLGADHPDTLSSRNNLAGAYRSVGRVGEAVVLYEAVLAACERVLGADHPDTLTSRNNLAGAYESVGRVGEAIELHEATLAACERVLGADHPNTLTSRNNLAYTYQSVGRVGEAVVLYEAALNVCELVLGTDHPTTRIVRGNLAATQAVVPEKK</sequence>
<dbReference type="PANTHER" id="PTHR46082">
    <property type="entry name" value="ATP/GTP-BINDING PROTEIN-RELATED"/>
    <property type="match status" value="1"/>
</dbReference>
<evidence type="ECO:0000313" key="1">
    <source>
        <dbReference type="EMBL" id="GAA2049404.1"/>
    </source>
</evidence>
<name>A0ABP5GR22_9ACTN</name>
<reference evidence="2" key="1">
    <citation type="journal article" date="2019" name="Int. J. Syst. Evol. Microbiol.">
        <title>The Global Catalogue of Microorganisms (GCM) 10K type strain sequencing project: providing services to taxonomists for standard genome sequencing and annotation.</title>
        <authorList>
            <consortium name="The Broad Institute Genomics Platform"/>
            <consortium name="The Broad Institute Genome Sequencing Center for Infectious Disease"/>
            <person name="Wu L."/>
            <person name="Ma J."/>
        </authorList>
    </citation>
    <scope>NUCLEOTIDE SEQUENCE [LARGE SCALE GENOMIC DNA]</scope>
    <source>
        <strain evidence="2">JCM 16014</strain>
    </source>
</reference>
<dbReference type="InterPro" id="IPR053137">
    <property type="entry name" value="NLR-like"/>
</dbReference>
<proteinExistence type="predicted"/>
<dbReference type="PANTHER" id="PTHR46082:SF6">
    <property type="entry name" value="AAA+ ATPASE DOMAIN-CONTAINING PROTEIN-RELATED"/>
    <property type="match status" value="1"/>
</dbReference>
<evidence type="ECO:0000313" key="2">
    <source>
        <dbReference type="Proteomes" id="UP001500751"/>
    </source>
</evidence>